<dbReference type="eggNOG" id="ENOG502SGV1">
    <property type="taxonomic scope" value="Eukaryota"/>
</dbReference>
<dbReference type="KEGG" id="mlr:MELLADRAFT_71909"/>
<dbReference type="SUPFAM" id="SSF52058">
    <property type="entry name" value="L domain-like"/>
    <property type="match status" value="1"/>
</dbReference>
<name>F4RM84_MELLP</name>
<dbReference type="InterPro" id="IPR001611">
    <property type="entry name" value="Leu-rich_rpt"/>
</dbReference>
<keyword evidence="2" id="KW-0677">Repeat</keyword>
<dbReference type="PROSITE" id="PS51450">
    <property type="entry name" value="LRR"/>
    <property type="match status" value="1"/>
</dbReference>
<dbReference type="VEuPathDB" id="FungiDB:MELLADRAFT_71909"/>
<dbReference type="HOGENOM" id="CLU_488398_0_0_1"/>
<evidence type="ECO:0000313" key="4">
    <source>
        <dbReference type="EMBL" id="EGG06510.1"/>
    </source>
</evidence>
<keyword evidence="1" id="KW-0433">Leucine-rich repeat</keyword>
<keyword evidence="5" id="KW-1185">Reference proteome</keyword>
<dbReference type="Proteomes" id="UP000001072">
    <property type="component" value="Unassembled WGS sequence"/>
</dbReference>
<dbReference type="RefSeq" id="XP_007410344.1">
    <property type="nucleotide sequence ID" value="XM_007410282.1"/>
</dbReference>
<accession>F4RM84</accession>
<evidence type="ECO:0000256" key="2">
    <source>
        <dbReference type="ARBA" id="ARBA00022737"/>
    </source>
</evidence>
<proteinExistence type="predicted"/>
<dbReference type="GeneID" id="18931971"/>
<feature type="compositionally biased region" description="Acidic residues" evidence="3">
    <location>
        <begin position="18"/>
        <end position="46"/>
    </location>
</feature>
<dbReference type="STRING" id="747676.F4RM84"/>
<dbReference type="InterPro" id="IPR003591">
    <property type="entry name" value="Leu-rich_rpt_typical-subtyp"/>
</dbReference>
<feature type="region of interest" description="Disordered" evidence="3">
    <location>
        <begin position="1"/>
        <end position="51"/>
    </location>
</feature>
<reference evidence="5" key="1">
    <citation type="journal article" date="2011" name="Proc. Natl. Acad. Sci. U.S.A.">
        <title>Obligate biotrophy features unraveled by the genomic analysis of rust fungi.</title>
        <authorList>
            <person name="Duplessis S."/>
            <person name="Cuomo C.A."/>
            <person name="Lin Y.-C."/>
            <person name="Aerts A."/>
            <person name="Tisserant E."/>
            <person name="Veneault-Fourrey C."/>
            <person name="Joly D.L."/>
            <person name="Hacquard S."/>
            <person name="Amselem J."/>
            <person name="Cantarel B.L."/>
            <person name="Chiu R."/>
            <person name="Coutinho P.M."/>
            <person name="Feau N."/>
            <person name="Field M."/>
            <person name="Frey P."/>
            <person name="Gelhaye E."/>
            <person name="Goldberg J."/>
            <person name="Grabherr M.G."/>
            <person name="Kodira C.D."/>
            <person name="Kohler A."/>
            <person name="Kuees U."/>
            <person name="Lindquist E.A."/>
            <person name="Lucas S.M."/>
            <person name="Mago R."/>
            <person name="Mauceli E."/>
            <person name="Morin E."/>
            <person name="Murat C."/>
            <person name="Pangilinan J.L."/>
            <person name="Park R."/>
            <person name="Pearson M."/>
            <person name="Quesneville H."/>
            <person name="Rouhier N."/>
            <person name="Sakthikumar S."/>
            <person name="Salamov A.A."/>
            <person name="Schmutz J."/>
            <person name="Selles B."/>
            <person name="Shapiro H."/>
            <person name="Tanguay P."/>
            <person name="Tuskan G.A."/>
            <person name="Henrissat B."/>
            <person name="Van de Peer Y."/>
            <person name="Rouze P."/>
            <person name="Ellis J.G."/>
            <person name="Dodds P.N."/>
            <person name="Schein J.E."/>
            <person name="Zhong S."/>
            <person name="Hamelin R.C."/>
            <person name="Grigoriev I.V."/>
            <person name="Szabo L.J."/>
            <person name="Martin F."/>
        </authorList>
    </citation>
    <scope>NUCLEOTIDE SEQUENCE [LARGE SCALE GENOMIC DNA]</scope>
    <source>
        <strain evidence="5">98AG31 / pathotype 3-4-7</strain>
    </source>
</reference>
<dbReference type="InterPro" id="IPR032675">
    <property type="entry name" value="LRR_dom_sf"/>
</dbReference>
<protein>
    <submittedName>
        <fullName evidence="4">Uncharacterized protein</fullName>
    </submittedName>
</protein>
<organism evidence="5">
    <name type="scientific">Melampsora larici-populina (strain 98AG31 / pathotype 3-4-7)</name>
    <name type="common">Poplar leaf rust fungus</name>
    <dbReference type="NCBI Taxonomy" id="747676"/>
    <lineage>
        <taxon>Eukaryota</taxon>
        <taxon>Fungi</taxon>
        <taxon>Dikarya</taxon>
        <taxon>Basidiomycota</taxon>
        <taxon>Pucciniomycotina</taxon>
        <taxon>Pucciniomycetes</taxon>
        <taxon>Pucciniales</taxon>
        <taxon>Melampsoraceae</taxon>
        <taxon>Melampsora</taxon>
    </lineage>
</organism>
<dbReference type="EMBL" id="GL883108">
    <property type="protein sequence ID" value="EGG06510.1"/>
    <property type="molecule type" value="Genomic_DNA"/>
</dbReference>
<dbReference type="OrthoDB" id="660555at2759"/>
<gene>
    <name evidence="4" type="ORF">MELLADRAFT_71909</name>
</gene>
<dbReference type="InParanoid" id="F4RM84"/>
<dbReference type="AlphaFoldDB" id="F4RM84"/>
<evidence type="ECO:0000313" key="5">
    <source>
        <dbReference type="Proteomes" id="UP000001072"/>
    </source>
</evidence>
<evidence type="ECO:0000256" key="1">
    <source>
        <dbReference type="ARBA" id="ARBA00022614"/>
    </source>
</evidence>
<dbReference type="Gene3D" id="3.80.10.10">
    <property type="entry name" value="Ribonuclease Inhibitor"/>
    <property type="match status" value="1"/>
</dbReference>
<dbReference type="SMART" id="SM00369">
    <property type="entry name" value="LRR_TYP"/>
    <property type="match status" value="2"/>
</dbReference>
<sequence>MRSAAVYSHYPQRMLGHDEDDDYEEEDEEDDEEDEDEDGDEDDDSDTSLSSALSLSFGRPCHHHATRDRLHSSISACSSASTSSASASVSAQGPSFPGSRRRIKNALVVLSTRRAITNRAWNDLWNALQTLEVVLNQTPSSDLGVFFPIYARISTDMEILLENIAVQDKDYRRGLSSSEAKALAILLQKWPKMVTEPRWGFVRQTVENVPKPIAIQTVDRPTSQLLACLEAIILLGSPRKLSLARLGLDHLPLALLNLDEVVSWYLSFEGSPTPPGRLEEVLGSIKLLDLSRNQLTVLPNSLPCALPCLESLNLSHNPFLTIPTSLTRFRYLERLSNKGTRRRKSNVRSIWTEIGNKTQTEVTSSDEKVQSLVVNCIRRIQCSLKHGETVDLSSLAAHVRRAVTNGFDCESCGQFVGPSDRLSPIYERVVLLSPAISLPSPADEGRGRDVSGSSRGKTEVMNVLGDAVSPHSLSLAERIAVAVGSRRRESTTLIIGPRRLCYKCARLHLSFDSVGGIDLDQKECECDGCEEERKIVGELGLVRWVRRKVPRNGQKVIL</sequence>
<evidence type="ECO:0000256" key="3">
    <source>
        <dbReference type="SAM" id="MobiDB-lite"/>
    </source>
</evidence>